<evidence type="ECO:0000313" key="2">
    <source>
        <dbReference type="Proteomes" id="UP000184144"/>
    </source>
</evidence>
<protein>
    <submittedName>
        <fullName evidence="1">Uncharacterized protein</fullName>
    </submittedName>
</protein>
<evidence type="ECO:0000313" key="1">
    <source>
        <dbReference type="EMBL" id="SHE96682.1"/>
    </source>
</evidence>
<dbReference type="RefSeq" id="WP_073142399.1">
    <property type="nucleotide sequence ID" value="NZ_FQUV01000003.1"/>
</dbReference>
<dbReference type="OrthoDB" id="7857152at2"/>
<dbReference type="EMBL" id="FQUV01000003">
    <property type="protein sequence ID" value="SHE96682.1"/>
    <property type="molecule type" value="Genomic_DNA"/>
</dbReference>
<sequence length="121" mass="13043">MTVFTEIFKRVQLFFVAFTLAASSMMFVGMASGKLDRGVVYMGLAEKFATFFASNPTMMKMIASGSQMSALDAQSRSIRPAHAAPSGPVIEAPQITGTSLQALKQRQRQRIIPSGDVYTGG</sequence>
<dbReference type="AlphaFoldDB" id="A0A1M4XTW5"/>
<dbReference type="Proteomes" id="UP000184144">
    <property type="component" value="Unassembled WGS sequence"/>
</dbReference>
<reference evidence="2" key="1">
    <citation type="submission" date="2016-11" db="EMBL/GenBank/DDBJ databases">
        <authorList>
            <person name="Varghese N."/>
            <person name="Submissions S."/>
        </authorList>
    </citation>
    <scope>NUCLEOTIDE SEQUENCE [LARGE SCALE GENOMIC DNA]</scope>
    <source>
        <strain evidence="2">DSM 100566</strain>
    </source>
</reference>
<organism evidence="1 2">
    <name type="scientific">Litoreibacter ascidiaceicola</name>
    <dbReference type="NCBI Taxonomy" id="1486859"/>
    <lineage>
        <taxon>Bacteria</taxon>
        <taxon>Pseudomonadati</taxon>
        <taxon>Pseudomonadota</taxon>
        <taxon>Alphaproteobacteria</taxon>
        <taxon>Rhodobacterales</taxon>
        <taxon>Roseobacteraceae</taxon>
        <taxon>Litoreibacter</taxon>
    </lineage>
</organism>
<name>A0A1M4XTW5_9RHOB</name>
<keyword evidence="2" id="KW-1185">Reference proteome</keyword>
<accession>A0A1M4XTW5</accession>
<dbReference type="STRING" id="1486859.SAMN05444273_103294"/>
<proteinExistence type="predicted"/>
<gene>
    <name evidence="1" type="ORF">SAMN05444273_103294</name>
</gene>